<dbReference type="Proteomes" id="UP000553632">
    <property type="component" value="Unassembled WGS sequence"/>
</dbReference>
<feature type="compositionally biased region" description="Basic and acidic residues" evidence="4">
    <location>
        <begin position="296"/>
        <end position="320"/>
    </location>
</feature>
<dbReference type="Gene3D" id="3.30.70.1660">
    <property type="match status" value="1"/>
</dbReference>
<feature type="compositionally biased region" description="Polar residues" evidence="4">
    <location>
        <begin position="178"/>
        <end position="190"/>
    </location>
</feature>
<accession>A0A7J6PSB0</accession>
<keyword evidence="3" id="KW-0648">Protein biosynthesis</keyword>
<proteinExistence type="inferred from homology"/>
<sequence length="772" mass="88935">LPRSEISWNNPVRAGTQTWRFYHGPKLKADAKFTEALDRTRFNEHLWSVKRDFVHARREEQRSRFLAQTMLNRQLATNRSWIPQRRSRRELRNQETAWRDLDTMPVSAIKQSITEKTEQLDSEGLQRICAHLQSERDWEDRWKMWESVRREDIMHELKRRRAFNDRLAELSGQPSRITWDSGTSLKSTSGRTDELSKPRPRFYVPRVTSETDLVDLVCKDSSVALWKLHEDRRRKELMERSVAEAGLPGTPENPLLPRRRVYEHEVPEVMTSTTDSFPDREKISYEPSRELSTAATDERPRGNAVREREERERLRTEENNQRRLSLARLEEVIEDIRDFEHKVNGGAFRGSRADAEKGISRNPVDVGMNGTFDHTTTPRVLKTTPELLPTAYSNRASDDMLAPILKKLMGLRSAGNRPELAPYFEMVDEILVVGDEVAKLEEESSKLDRNDTSMKDMFRTEVDAQIEKIIDVEGRLFAHLHTRMSTEGIECATWHEYMKDASDCTVEIRPGVGGVEAGKWCKDIFDMLERFAGVMGWAAPEVKVMEQGWQSGYREIIADFSLKPGVKRPPEKGVFGFLKFEAGIHRVQRVPSWPADSLPQTSACSVVVLPREDPNNNLLPILKPHEYKIWITKKSSGPGGQCVNAAHQAVRIRHTESGIEGFADCYRALKSNKALALQQVSRKIMEEKGKKIAKERGILRKQYMGTGDRSEKIRSYNYLNGTVVDHRLPKPDDGLSALEDIMNGDGLLQDMIEPLRLQEYRQRVKDYVLFEL</sequence>
<feature type="region of interest" description="Disordered" evidence="4">
    <location>
        <begin position="269"/>
        <end position="320"/>
    </location>
</feature>
<feature type="non-terminal residue" evidence="6">
    <location>
        <position position="772"/>
    </location>
</feature>
<dbReference type="EMBL" id="JABANM010022974">
    <property type="protein sequence ID" value="KAF4718687.1"/>
    <property type="molecule type" value="Genomic_DNA"/>
</dbReference>
<keyword evidence="2" id="KW-0488">Methylation</keyword>
<dbReference type="Gene3D" id="3.30.160.20">
    <property type="match status" value="1"/>
</dbReference>
<evidence type="ECO:0000313" key="7">
    <source>
        <dbReference type="EMBL" id="KAF4718687.1"/>
    </source>
</evidence>
<dbReference type="Pfam" id="PF00472">
    <property type="entry name" value="RF-1"/>
    <property type="match status" value="1"/>
</dbReference>
<evidence type="ECO:0000313" key="9">
    <source>
        <dbReference type="Proteomes" id="UP000574390"/>
    </source>
</evidence>
<dbReference type="GO" id="GO:0005737">
    <property type="term" value="C:cytoplasm"/>
    <property type="evidence" value="ECO:0007669"/>
    <property type="project" value="UniProtKB-ARBA"/>
</dbReference>
<dbReference type="Proteomes" id="UP000574390">
    <property type="component" value="Unassembled WGS sequence"/>
</dbReference>
<comment type="similarity">
    <text evidence="1">Belongs to the prokaryotic/mitochondrial release factor family.</text>
</comment>
<dbReference type="InterPro" id="IPR000352">
    <property type="entry name" value="Pep_chain_release_fac_I"/>
</dbReference>
<dbReference type="PANTHER" id="PTHR43804">
    <property type="entry name" value="LD18447P"/>
    <property type="match status" value="1"/>
</dbReference>
<reference evidence="8 9" key="1">
    <citation type="submission" date="2020-04" db="EMBL/GenBank/DDBJ databases">
        <title>Perkinsus olseni comparative genomics.</title>
        <authorList>
            <person name="Bogema D.R."/>
        </authorList>
    </citation>
    <scope>NUCLEOTIDE SEQUENCE [LARGE SCALE GENOMIC DNA]</scope>
    <source>
        <strain evidence="7">ATCC PRA-205</strain>
        <strain evidence="6 8">ATCC PRA-207</strain>
    </source>
</reference>
<protein>
    <submittedName>
        <fullName evidence="6">Peptide chain release factor</fullName>
    </submittedName>
</protein>
<gene>
    <name evidence="6" type="primary">MTRF1_3</name>
    <name evidence="7" type="synonym">MTRF1_2</name>
    <name evidence="7" type="ORF">FOZ62_020119</name>
    <name evidence="6" type="ORF">FOZ63_033964</name>
</gene>
<dbReference type="InterPro" id="IPR050057">
    <property type="entry name" value="Prokaryotic/Mito_RF"/>
</dbReference>
<feature type="compositionally biased region" description="Basic and acidic residues" evidence="4">
    <location>
        <begin position="277"/>
        <end position="289"/>
    </location>
</feature>
<dbReference type="AlphaFoldDB" id="A0A7J6PSB0"/>
<dbReference type="GO" id="GO:0003747">
    <property type="term" value="F:translation release factor activity"/>
    <property type="evidence" value="ECO:0007669"/>
    <property type="project" value="InterPro"/>
</dbReference>
<evidence type="ECO:0000256" key="4">
    <source>
        <dbReference type="SAM" id="MobiDB-lite"/>
    </source>
</evidence>
<dbReference type="PANTHER" id="PTHR43804:SF7">
    <property type="entry name" value="LD18447P"/>
    <property type="match status" value="1"/>
</dbReference>
<evidence type="ECO:0000259" key="5">
    <source>
        <dbReference type="SMART" id="SM00937"/>
    </source>
</evidence>
<dbReference type="InterPro" id="IPR045853">
    <property type="entry name" value="Pep_chain_release_fac_I_sf"/>
</dbReference>
<name>A0A7J6PSB0_PEROL</name>
<evidence type="ECO:0000256" key="2">
    <source>
        <dbReference type="ARBA" id="ARBA00022481"/>
    </source>
</evidence>
<evidence type="ECO:0000313" key="6">
    <source>
        <dbReference type="EMBL" id="KAF4699049.1"/>
    </source>
</evidence>
<keyword evidence="8" id="KW-1185">Reference proteome</keyword>
<evidence type="ECO:0000256" key="1">
    <source>
        <dbReference type="ARBA" id="ARBA00010835"/>
    </source>
</evidence>
<dbReference type="SUPFAM" id="SSF75620">
    <property type="entry name" value="Release factor"/>
    <property type="match status" value="1"/>
</dbReference>
<dbReference type="EMBL" id="JABANO010038140">
    <property type="protein sequence ID" value="KAF4699049.1"/>
    <property type="molecule type" value="Genomic_DNA"/>
</dbReference>
<feature type="region of interest" description="Disordered" evidence="4">
    <location>
        <begin position="178"/>
        <end position="198"/>
    </location>
</feature>
<organism evidence="6 8">
    <name type="scientific">Perkinsus olseni</name>
    <name type="common">Perkinsus atlanticus</name>
    <dbReference type="NCBI Taxonomy" id="32597"/>
    <lineage>
        <taxon>Eukaryota</taxon>
        <taxon>Sar</taxon>
        <taxon>Alveolata</taxon>
        <taxon>Perkinsozoa</taxon>
        <taxon>Perkinsea</taxon>
        <taxon>Perkinsida</taxon>
        <taxon>Perkinsidae</taxon>
        <taxon>Perkinsus</taxon>
    </lineage>
</organism>
<evidence type="ECO:0000256" key="3">
    <source>
        <dbReference type="ARBA" id="ARBA00022917"/>
    </source>
</evidence>
<feature type="domain" description="Peptide chain release factor" evidence="5">
    <location>
        <begin position="443"/>
        <end position="581"/>
    </location>
</feature>
<dbReference type="Pfam" id="PF03462">
    <property type="entry name" value="PCRF"/>
    <property type="match status" value="1"/>
</dbReference>
<dbReference type="InterPro" id="IPR005139">
    <property type="entry name" value="PCRF"/>
</dbReference>
<comment type="caution">
    <text evidence="6">The sequence shown here is derived from an EMBL/GenBank/DDBJ whole genome shotgun (WGS) entry which is preliminary data.</text>
</comment>
<evidence type="ECO:0000313" key="8">
    <source>
        <dbReference type="Proteomes" id="UP000553632"/>
    </source>
</evidence>
<dbReference type="SMART" id="SM00937">
    <property type="entry name" value="PCRF"/>
    <property type="match status" value="1"/>
</dbReference>